<proteinExistence type="predicted"/>
<sequence length="283" mass="32036">MPPRSNPTVRQARLGAELRKLREAAGMAAREAGAFLGGNQAQISHIEAGRWGVSAERVRRLATLYSASDARLVDALCAMADERVKGWWEDYQGVLAPGFLHLAELEHHATYLRSLNVVNVPGILQTEEYIRAIHRSYRPVLPAEDVDARVVFRLRRRSIFERDAPPRFRAIIHEAALRMRFGGRKIAKEQLDYVLEASERPTVTVRVLPFTCEEFIEATDAPLYAGGVVPQLDTVQLDSPMGSFFLGDEAKLNRYRQLLDIAERMTLNESESRRLIHHIAREL</sequence>
<dbReference type="SUPFAM" id="SSF47413">
    <property type="entry name" value="lambda repressor-like DNA-binding domains"/>
    <property type="match status" value="1"/>
</dbReference>
<accession>A0A5N8WQP7</accession>
<dbReference type="GO" id="GO:0003677">
    <property type="term" value="F:DNA binding"/>
    <property type="evidence" value="ECO:0007669"/>
    <property type="project" value="InterPro"/>
</dbReference>
<feature type="domain" description="HTH cro/C1-type" evidence="1">
    <location>
        <begin position="18"/>
        <end position="72"/>
    </location>
</feature>
<gene>
    <name evidence="2" type="ORF">FPZ41_14725</name>
</gene>
<evidence type="ECO:0000313" key="3">
    <source>
        <dbReference type="Proteomes" id="UP000373149"/>
    </source>
</evidence>
<dbReference type="Pfam" id="PF19054">
    <property type="entry name" value="DUF5753"/>
    <property type="match status" value="1"/>
</dbReference>
<keyword evidence="3" id="KW-1185">Reference proteome</keyword>
<dbReference type="Pfam" id="PF13560">
    <property type="entry name" value="HTH_31"/>
    <property type="match status" value="1"/>
</dbReference>
<name>A0A5N8WQP7_9ACTN</name>
<dbReference type="Gene3D" id="1.10.260.40">
    <property type="entry name" value="lambda repressor-like DNA-binding domains"/>
    <property type="match status" value="1"/>
</dbReference>
<dbReference type="InterPro" id="IPR001387">
    <property type="entry name" value="Cro/C1-type_HTH"/>
</dbReference>
<reference evidence="2 3" key="1">
    <citation type="submission" date="2019-09" db="EMBL/GenBank/DDBJ databases">
        <authorList>
            <person name="Duangmal K."/>
            <person name="Teo W.F.A."/>
            <person name="Lipun K."/>
        </authorList>
    </citation>
    <scope>NUCLEOTIDE SEQUENCE [LARGE SCALE GENOMIC DNA]</scope>
    <source>
        <strain evidence="2 3">K1PN6</strain>
    </source>
</reference>
<dbReference type="SMART" id="SM00530">
    <property type="entry name" value="HTH_XRE"/>
    <property type="match status" value="1"/>
</dbReference>
<evidence type="ECO:0000313" key="2">
    <source>
        <dbReference type="EMBL" id="MPY49750.1"/>
    </source>
</evidence>
<dbReference type="EMBL" id="VMNX01000044">
    <property type="protein sequence ID" value="MPY49750.1"/>
    <property type="molecule type" value="Genomic_DNA"/>
</dbReference>
<dbReference type="CDD" id="cd00093">
    <property type="entry name" value="HTH_XRE"/>
    <property type="match status" value="1"/>
</dbReference>
<dbReference type="InterPro" id="IPR010982">
    <property type="entry name" value="Lambda_DNA-bd_dom_sf"/>
</dbReference>
<comment type="caution">
    <text evidence="2">The sequence shown here is derived from an EMBL/GenBank/DDBJ whole genome shotgun (WGS) entry which is preliminary data.</text>
</comment>
<dbReference type="PROSITE" id="PS50943">
    <property type="entry name" value="HTH_CROC1"/>
    <property type="match status" value="1"/>
</dbReference>
<dbReference type="RefSeq" id="WP_152862761.1">
    <property type="nucleotide sequence ID" value="NZ_VMNX01000044.1"/>
</dbReference>
<protein>
    <submittedName>
        <fullName evidence="2">Helix-turn-helix domain-containing protein</fullName>
    </submittedName>
</protein>
<organism evidence="2 3">
    <name type="scientific">Streptomyces acidicola</name>
    <dbReference type="NCBI Taxonomy" id="2596892"/>
    <lineage>
        <taxon>Bacteria</taxon>
        <taxon>Bacillati</taxon>
        <taxon>Actinomycetota</taxon>
        <taxon>Actinomycetes</taxon>
        <taxon>Kitasatosporales</taxon>
        <taxon>Streptomycetaceae</taxon>
        <taxon>Streptomyces</taxon>
    </lineage>
</organism>
<dbReference type="AlphaFoldDB" id="A0A5N8WQP7"/>
<dbReference type="Proteomes" id="UP000373149">
    <property type="component" value="Unassembled WGS sequence"/>
</dbReference>
<evidence type="ECO:0000259" key="1">
    <source>
        <dbReference type="PROSITE" id="PS50943"/>
    </source>
</evidence>
<dbReference type="InterPro" id="IPR043917">
    <property type="entry name" value="DUF5753"/>
</dbReference>